<keyword evidence="5 7" id="KW-1133">Transmembrane helix</keyword>
<dbReference type="Proteomes" id="UP001139516">
    <property type="component" value="Unassembled WGS sequence"/>
</dbReference>
<dbReference type="PANTHER" id="PTHR33452">
    <property type="entry name" value="OXIDOREDUCTASE CATD-RELATED"/>
    <property type="match status" value="1"/>
</dbReference>
<feature type="transmembrane region" description="Helical" evidence="7">
    <location>
        <begin position="79"/>
        <end position="98"/>
    </location>
</feature>
<comment type="subcellular location">
    <subcellularLocation>
        <location evidence="1">Cell membrane</location>
        <topology evidence="1">Multi-pass membrane protein</topology>
    </subcellularLocation>
</comment>
<reference evidence="8" key="1">
    <citation type="submission" date="2022-04" db="EMBL/GenBank/DDBJ databases">
        <title>Roseomonas acroporae sp. nov., isolated from coral Acropora digitifera.</title>
        <authorList>
            <person name="Sun H."/>
        </authorList>
    </citation>
    <scope>NUCLEOTIDE SEQUENCE</scope>
    <source>
        <strain evidence="8">NAR14</strain>
    </source>
</reference>
<evidence type="ECO:0000313" key="8">
    <source>
        <dbReference type="EMBL" id="MCK8787026.1"/>
    </source>
</evidence>
<evidence type="ECO:0000256" key="1">
    <source>
        <dbReference type="ARBA" id="ARBA00004651"/>
    </source>
</evidence>
<name>A0A9X1YBG0_9PROT</name>
<keyword evidence="3" id="KW-1003">Cell membrane</keyword>
<dbReference type="InterPro" id="IPR051907">
    <property type="entry name" value="DoxX-like_oxidoreductase"/>
</dbReference>
<protein>
    <submittedName>
        <fullName evidence="8">DoxX family protein</fullName>
    </submittedName>
</protein>
<feature type="transmembrane region" description="Helical" evidence="7">
    <location>
        <begin position="52"/>
        <end position="72"/>
    </location>
</feature>
<sequence length="154" mass="15810">MHDSPHLAAQTTHTLGRILLGGLYFMAALSHIPEWSPTVAAMQGLGVPAAPAMLAVATLVQAVGGLGLLLGWHGRLSALALAGFTVTVTYVFHAFWTLEGPMAIVEFHAFLANVGLTGAMLMAAGAGSGPWSVDAWLARRAGVRPMALQAAGAA</sequence>
<dbReference type="Pfam" id="PF07681">
    <property type="entry name" value="DoxX"/>
    <property type="match status" value="1"/>
</dbReference>
<keyword evidence="4 7" id="KW-0812">Transmembrane</keyword>
<evidence type="ECO:0000256" key="2">
    <source>
        <dbReference type="ARBA" id="ARBA00006679"/>
    </source>
</evidence>
<dbReference type="PANTHER" id="PTHR33452:SF1">
    <property type="entry name" value="INNER MEMBRANE PROTEIN YPHA-RELATED"/>
    <property type="match status" value="1"/>
</dbReference>
<evidence type="ECO:0000256" key="5">
    <source>
        <dbReference type="ARBA" id="ARBA00022989"/>
    </source>
</evidence>
<comment type="similarity">
    <text evidence="2">Belongs to the DoxX family.</text>
</comment>
<keyword evidence="6 7" id="KW-0472">Membrane</keyword>
<proteinExistence type="inferred from homology"/>
<evidence type="ECO:0000256" key="7">
    <source>
        <dbReference type="SAM" id="Phobius"/>
    </source>
</evidence>
<feature type="transmembrane region" description="Helical" evidence="7">
    <location>
        <begin position="12"/>
        <end position="32"/>
    </location>
</feature>
<feature type="transmembrane region" description="Helical" evidence="7">
    <location>
        <begin position="110"/>
        <end position="131"/>
    </location>
</feature>
<organism evidence="8 9">
    <name type="scientific">Roseomonas acroporae</name>
    <dbReference type="NCBI Taxonomy" id="2937791"/>
    <lineage>
        <taxon>Bacteria</taxon>
        <taxon>Pseudomonadati</taxon>
        <taxon>Pseudomonadota</taxon>
        <taxon>Alphaproteobacteria</taxon>
        <taxon>Acetobacterales</taxon>
        <taxon>Roseomonadaceae</taxon>
        <taxon>Roseomonas</taxon>
    </lineage>
</organism>
<dbReference type="AlphaFoldDB" id="A0A9X1YBG0"/>
<comment type="caution">
    <text evidence="8">The sequence shown here is derived from an EMBL/GenBank/DDBJ whole genome shotgun (WGS) entry which is preliminary data.</text>
</comment>
<accession>A0A9X1YBG0</accession>
<evidence type="ECO:0000256" key="4">
    <source>
        <dbReference type="ARBA" id="ARBA00022692"/>
    </source>
</evidence>
<keyword evidence="9" id="KW-1185">Reference proteome</keyword>
<evidence type="ECO:0000256" key="3">
    <source>
        <dbReference type="ARBA" id="ARBA00022475"/>
    </source>
</evidence>
<gene>
    <name evidence="8" type="ORF">M0638_21870</name>
</gene>
<dbReference type="GO" id="GO:0005886">
    <property type="term" value="C:plasma membrane"/>
    <property type="evidence" value="ECO:0007669"/>
    <property type="project" value="UniProtKB-SubCell"/>
</dbReference>
<evidence type="ECO:0000256" key="6">
    <source>
        <dbReference type="ARBA" id="ARBA00023136"/>
    </source>
</evidence>
<dbReference type="EMBL" id="JALPRX010000103">
    <property type="protein sequence ID" value="MCK8787026.1"/>
    <property type="molecule type" value="Genomic_DNA"/>
</dbReference>
<dbReference type="RefSeq" id="WP_248669081.1">
    <property type="nucleotide sequence ID" value="NZ_JALPRX010000103.1"/>
</dbReference>
<evidence type="ECO:0000313" key="9">
    <source>
        <dbReference type="Proteomes" id="UP001139516"/>
    </source>
</evidence>
<dbReference type="InterPro" id="IPR032808">
    <property type="entry name" value="DoxX"/>
</dbReference>